<sequence length="214" mass="22149">MHSTPPPPYPGGEAPADDVTLKDDTIVPEKKKEPSPSAAKPAAASASSHPPTNPPIENRTGSTEHTVTLLYRADYTATYPGSSAANAIFGTARIGAPGMPCVGSPPTIQPTMAYAAAPAAMPGYTAPMQMPQMFPQQPTMPMNSMGMPGGIGTAPTQAGGINLVVNTNANANSDSNAKNGSSPPPKPAPRPCPKCRLGYITRGQARFREIYHIS</sequence>
<name>A0A3P7IYT8_STRVU</name>
<feature type="compositionally biased region" description="Low complexity" evidence="1">
    <location>
        <begin position="35"/>
        <end position="50"/>
    </location>
</feature>
<evidence type="ECO:0000313" key="2">
    <source>
        <dbReference type="EMBL" id="VDM78340.1"/>
    </source>
</evidence>
<feature type="region of interest" description="Disordered" evidence="1">
    <location>
        <begin position="168"/>
        <end position="194"/>
    </location>
</feature>
<dbReference type="Proteomes" id="UP000270094">
    <property type="component" value="Unassembled WGS sequence"/>
</dbReference>
<evidence type="ECO:0000313" key="3">
    <source>
        <dbReference type="Proteomes" id="UP000270094"/>
    </source>
</evidence>
<organism evidence="2 3">
    <name type="scientific">Strongylus vulgaris</name>
    <name type="common">Blood worm</name>
    <dbReference type="NCBI Taxonomy" id="40348"/>
    <lineage>
        <taxon>Eukaryota</taxon>
        <taxon>Metazoa</taxon>
        <taxon>Ecdysozoa</taxon>
        <taxon>Nematoda</taxon>
        <taxon>Chromadorea</taxon>
        <taxon>Rhabditida</taxon>
        <taxon>Rhabditina</taxon>
        <taxon>Rhabditomorpha</taxon>
        <taxon>Strongyloidea</taxon>
        <taxon>Strongylidae</taxon>
        <taxon>Strongylus</taxon>
    </lineage>
</organism>
<feature type="region of interest" description="Disordered" evidence="1">
    <location>
        <begin position="1"/>
        <end position="63"/>
    </location>
</feature>
<feature type="compositionally biased region" description="Basic and acidic residues" evidence="1">
    <location>
        <begin position="19"/>
        <end position="34"/>
    </location>
</feature>
<feature type="compositionally biased region" description="Pro residues" evidence="1">
    <location>
        <begin position="182"/>
        <end position="192"/>
    </location>
</feature>
<dbReference type="EMBL" id="UYYB01101625">
    <property type="protein sequence ID" value="VDM78340.1"/>
    <property type="molecule type" value="Genomic_DNA"/>
</dbReference>
<dbReference type="OrthoDB" id="5871622at2759"/>
<proteinExistence type="predicted"/>
<evidence type="ECO:0000256" key="1">
    <source>
        <dbReference type="SAM" id="MobiDB-lite"/>
    </source>
</evidence>
<feature type="compositionally biased region" description="Pro residues" evidence="1">
    <location>
        <begin position="1"/>
        <end position="10"/>
    </location>
</feature>
<dbReference type="AlphaFoldDB" id="A0A3P7IYT8"/>
<accession>A0A3P7IYT8</accession>
<reference evidence="2 3" key="1">
    <citation type="submission" date="2018-11" db="EMBL/GenBank/DDBJ databases">
        <authorList>
            <consortium name="Pathogen Informatics"/>
        </authorList>
    </citation>
    <scope>NUCLEOTIDE SEQUENCE [LARGE SCALE GENOMIC DNA]</scope>
</reference>
<protein>
    <submittedName>
        <fullName evidence="2">Uncharacterized protein</fullName>
    </submittedName>
</protein>
<feature type="compositionally biased region" description="Low complexity" evidence="1">
    <location>
        <begin position="168"/>
        <end position="181"/>
    </location>
</feature>
<gene>
    <name evidence="2" type="ORF">SVUK_LOCUS13338</name>
</gene>
<keyword evidence="3" id="KW-1185">Reference proteome</keyword>